<dbReference type="RefSeq" id="XP_069226897.1">
    <property type="nucleotide sequence ID" value="XM_069375711.1"/>
</dbReference>
<reference evidence="1 2" key="1">
    <citation type="journal article" date="2020" name="Microbiol. Resour. Announc.">
        <title>Draft Genome Sequence of a Cladosporium Species Isolated from the Mesophotic Ascidian Didemnum maculosum.</title>
        <authorList>
            <person name="Gioti A."/>
            <person name="Siaperas R."/>
            <person name="Nikolaivits E."/>
            <person name="Le Goff G."/>
            <person name="Ouazzani J."/>
            <person name="Kotoulas G."/>
            <person name="Topakas E."/>
        </authorList>
    </citation>
    <scope>NUCLEOTIDE SEQUENCE [LARGE SCALE GENOMIC DNA]</scope>
    <source>
        <strain evidence="1 2">TM138-S3</strain>
    </source>
</reference>
<dbReference type="Pfam" id="PF16062">
    <property type="entry name" value="MavL-like"/>
    <property type="match status" value="2"/>
</dbReference>
<evidence type="ECO:0000313" key="2">
    <source>
        <dbReference type="Proteomes" id="UP000803884"/>
    </source>
</evidence>
<proteinExistence type="predicted"/>
<organism evidence="1 2">
    <name type="scientific">Cladosporium halotolerans</name>
    <dbReference type="NCBI Taxonomy" id="1052096"/>
    <lineage>
        <taxon>Eukaryota</taxon>
        <taxon>Fungi</taxon>
        <taxon>Dikarya</taxon>
        <taxon>Ascomycota</taxon>
        <taxon>Pezizomycotina</taxon>
        <taxon>Dothideomycetes</taxon>
        <taxon>Dothideomycetidae</taxon>
        <taxon>Cladosporiales</taxon>
        <taxon>Cladosporiaceae</taxon>
        <taxon>Cladosporium</taxon>
    </lineage>
</organism>
<gene>
    <name evidence="1" type="ORF">WHR41_07106</name>
</gene>
<keyword evidence="2" id="KW-1185">Reference proteome</keyword>
<dbReference type="AlphaFoldDB" id="A0AB34KIM0"/>
<evidence type="ECO:0000313" key="1">
    <source>
        <dbReference type="EMBL" id="KAL1583791.1"/>
    </source>
</evidence>
<name>A0AB34KIM0_9PEZI</name>
<dbReference type="GeneID" id="96008549"/>
<dbReference type="InterPro" id="IPR032063">
    <property type="entry name" value="MavL-like"/>
</dbReference>
<dbReference type="EMBL" id="JAAQHG020000031">
    <property type="protein sequence ID" value="KAL1583791.1"/>
    <property type="molecule type" value="Genomic_DNA"/>
</dbReference>
<comment type="caution">
    <text evidence="1">The sequence shown here is derived from an EMBL/GenBank/DDBJ whole genome shotgun (WGS) entry which is preliminary data.</text>
</comment>
<protein>
    <submittedName>
        <fullName evidence="1">Uncharacterized protein</fullName>
    </submittedName>
</protein>
<dbReference type="Proteomes" id="UP000803884">
    <property type="component" value="Unassembled WGS sequence"/>
</dbReference>
<accession>A0AB34KIM0</accession>
<sequence>MSGSSDAVSLTLDNLVLKPPTKTSSTANFPADSIASDARATHILIHPRYPQLLDAFLTYKRTYGSAYEQALYVSLDWRQLVVRLIQARPLTFLGAEDYTVLRDGTRLSYGNYEWDRNGTPLQHLNRHLSLQDYLSYDEIMLSSLLGVSGPSYFINTGNRYNMARLKPEEPHQERGIIIGLAGARFEREHRMDSVHIMPPPMSDKDILFSPDPMVSSMIQAFLGATRDFAAQFDVPMYKARIRVTADLFLLESNARAREADTKAWAYVVGLGLGAWEYEPRQHEWYVSAFGAAIAELELACIGTVEFAYIDKLRAEVKQEVTDIGARKGIQVIFSHRDPAEKLEGDELLVLSYAWDGNAFPGNEYWAGGLATSLAASGDPAAACMSTIAELHNPLVNPEFTTRIKVAGSDGYQ</sequence>